<dbReference type="InterPro" id="IPR023378">
    <property type="entry name" value="YheA/YmcA-like_dom_sf"/>
</dbReference>
<protein>
    <recommendedName>
        <fullName evidence="1">UPF0342 protein NRIC_10540</fullName>
    </recommendedName>
</protein>
<dbReference type="Proteomes" id="UP000290567">
    <property type="component" value="Unassembled WGS sequence"/>
</dbReference>
<reference evidence="3" key="1">
    <citation type="submission" date="2019-02" db="EMBL/GenBank/DDBJ databases">
        <title>Draft genome sequence of Enterococcus sp. Gos25-1.</title>
        <authorList>
            <person name="Tanaka N."/>
            <person name="Shiwa Y."/>
            <person name="Fujita N."/>
        </authorList>
    </citation>
    <scope>NUCLEOTIDE SEQUENCE [LARGE SCALE GENOMIC DNA]</scope>
    <source>
        <strain evidence="3">Gos25-1</strain>
    </source>
</reference>
<dbReference type="AlphaFoldDB" id="A0A4P5PIH6"/>
<proteinExistence type="inferred from homology"/>
<sequence>MANNIYDTANGLEREVRQLPEFQALEEAFAELKKNETAYALFKDFQAFQQSLQEKQMRGEDFSDEDADKAQDLATKVQQEAAINELMSKEQQFSTIINDLNRIIMAPIRELYEG</sequence>
<keyword evidence="3" id="KW-1185">Reference proteome</keyword>
<gene>
    <name evidence="2" type="ORF">NRIC_10540</name>
</gene>
<evidence type="ECO:0000313" key="2">
    <source>
        <dbReference type="EMBL" id="GCF93163.1"/>
    </source>
</evidence>
<organism evidence="2 3">
    <name type="scientific">Enterococcus florum</name>
    <dbReference type="NCBI Taxonomy" id="2480627"/>
    <lineage>
        <taxon>Bacteria</taxon>
        <taxon>Bacillati</taxon>
        <taxon>Bacillota</taxon>
        <taxon>Bacilli</taxon>
        <taxon>Lactobacillales</taxon>
        <taxon>Enterococcaceae</taxon>
        <taxon>Enterococcus</taxon>
    </lineage>
</organism>
<dbReference type="SUPFAM" id="SSF158622">
    <property type="entry name" value="YheA/YmcA-like"/>
    <property type="match status" value="1"/>
</dbReference>
<accession>A0A4P5PIH6</accession>
<dbReference type="HAMAP" id="MF_01526">
    <property type="entry name" value="UPF0342"/>
    <property type="match status" value="1"/>
</dbReference>
<evidence type="ECO:0000256" key="1">
    <source>
        <dbReference type="HAMAP-Rule" id="MF_01526"/>
    </source>
</evidence>
<dbReference type="Gene3D" id="1.20.1500.10">
    <property type="entry name" value="YheA/YmcA-like"/>
    <property type="match status" value="1"/>
</dbReference>
<dbReference type="InterPro" id="IPR010368">
    <property type="entry name" value="Com_YlbF"/>
</dbReference>
<dbReference type="RefSeq" id="WP_146621637.1">
    <property type="nucleotide sequence ID" value="NZ_BJCC01000009.1"/>
</dbReference>
<comment type="similarity">
    <text evidence="1">Belongs to the UPF0342 family.</text>
</comment>
<comment type="caution">
    <text evidence="2">The sequence shown here is derived from an EMBL/GenBank/DDBJ whole genome shotgun (WGS) entry which is preliminary data.</text>
</comment>
<dbReference type="OrthoDB" id="9811402at2"/>
<dbReference type="EMBL" id="BJCC01000009">
    <property type="protein sequence ID" value="GCF93163.1"/>
    <property type="molecule type" value="Genomic_DNA"/>
</dbReference>
<dbReference type="Pfam" id="PF06133">
    <property type="entry name" value="Com_YlbF"/>
    <property type="match status" value="1"/>
</dbReference>
<evidence type="ECO:0000313" key="3">
    <source>
        <dbReference type="Proteomes" id="UP000290567"/>
    </source>
</evidence>
<name>A0A4P5PIH6_9ENTE</name>